<dbReference type="PANTHER" id="PTHR32226:SF2">
    <property type="entry name" value="TELO2-INTERACTING PROTEIN 2"/>
    <property type="match status" value="1"/>
</dbReference>
<accession>A0A423SNL3</accession>
<evidence type="ECO:0000313" key="3">
    <source>
        <dbReference type="Proteomes" id="UP000283509"/>
    </source>
</evidence>
<dbReference type="OrthoDB" id="6417021at2759"/>
<dbReference type="Proteomes" id="UP000283509">
    <property type="component" value="Unassembled WGS sequence"/>
</dbReference>
<dbReference type="SUPFAM" id="SSF48371">
    <property type="entry name" value="ARM repeat"/>
    <property type="match status" value="1"/>
</dbReference>
<dbReference type="EMBL" id="QCYY01003037">
    <property type="protein sequence ID" value="ROT65792.1"/>
    <property type="molecule type" value="Genomic_DNA"/>
</dbReference>
<evidence type="ECO:0000313" key="2">
    <source>
        <dbReference type="EMBL" id="ROT65792.1"/>
    </source>
</evidence>
<reference evidence="2 3" key="1">
    <citation type="submission" date="2018-04" db="EMBL/GenBank/DDBJ databases">
        <authorList>
            <person name="Zhang X."/>
            <person name="Yuan J."/>
            <person name="Li F."/>
            <person name="Xiang J."/>
        </authorList>
    </citation>
    <scope>NUCLEOTIDE SEQUENCE [LARGE SCALE GENOMIC DNA]</scope>
    <source>
        <tissue evidence="2">Muscle</tissue>
    </source>
</reference>
<dbReference type="InterPro" id="IPR018870">
    <property type="entry name" value="Tti2"/>
</dbReference>
<sequence>METDDSEKIITLLERLKTSSAPISEDEVISVLSATVESCHVPCRDAPEDVPYDATEFENVAREAEMHLCILLRLLDSINNAKKEGQKFSPQFLKCVIVGCVSVACEYRNSSWEWSNEQAAKTSRDILNKLCDLCECNNLQALLTGRQIAEDSEEDADAIRKETNDEVFEGYMKFVLEKLSESLKKSTWKSYPAVKMVYQYMLELLDHRSISIHLPYLLPPALFITDDWEKRNKVLGLSALRHILTKTPGSELRFYGRAAVIFDALKPLLYAREVEVLDELYPTILEAAKVLEADPAHAGKLRSQTCYEVILEQLLREMYGEQKLALRSLYSRTLPEVIAAMGIVALRWSQELMEIFKDYLATYDGRDAKDRINILKGIKKYVQECWPQVHMKIPDIMKMLVRLAYDVTDEDSDVEPKAVHLIIQEIEVIVQLLCDAAPQTMLKACCGITAVPCHAKCKSVLERISVIVESRELK</sequence>
<dbReference type="PANTHER" id="PTHR32226">
    <property type="entry name" value="TELO2-INTERACTING PROTEIN 2"/>
    <property type="match status" value="1"/>
</dbReference>
<dbReference type="GO" id="GO:0005829">
    <property type="term" value="C:cytosol"/>
    <property type="evidence" value="ECO:0007669"/>
    <property type="project" value="TreeGrafter"/>
</dbReference>
<proteinExistence type="inferred from homology"/>
<dbReference type="GO" id="GO:0005634">
    <property type="term" value="C:nucleus"/>
    <property type="evidence" value="ECO:0007669"/>
    <property type="project" value="TreeGrafter"/>
</dbReference>
<dbReference type="InterPro" id="IPR016024">
    <property type="entry name" value="ARM-type_fold"/>
</dbReference>
<gene>
    <name evidence="2" type="ORF">C7M84_016240</name>
</gene>
<evidence type="ECO:0000256" key="1">
    <source>
        <dbReference type="ARBA" id="ARBA00034736"/>
    </source>
</evidence>
<name>A0A423SNL3_PENVA</name>
<comment type="caution">
    <text evidence="2">The sequence shown here is derived from an EMBL/GenBank/DDBJ whole genome shotgun (WGS) entry which is preliminary data.</text>
</comment>
<keyword evidence="3" id="KW-1185">Reference proteome</keyword>
<dbReference type="STRING" id="6689.A0A423SNL3"/>
<reference evidence="2 3" key="2">
    <citation type="submission" date="2019-01" db="EMBL/GenBank/DDBJ databases">
        <title>The decoding of complex shrimp genome reveals the adaptation for benthos swimmer, frequently molting mechanism and breeding impact on genome.</title>
        <authorList>
            <person name="Sun Y."/>
            <person name="Gao Y."/>
            <person name="Yu Y."/>
        </authorList>
    </citation>
    <scope>NUCLEOTIDE SEQUENCE [LARGE SCALE GENOMIC DNA]</scope>
    <source>
        <tissue evidence="2">Muscle</tissue>
    </source>
</reference>
<dbReference type="Pfam" id="PF10521">
    <property type="entry name" value="Tti2"/>
    <property type="match status" value="1"/>
</dbReference>
<organism evidence="2 3">
    <name type="scientific">Penaeus vannamei</name>
    <name type="common">Whiteleg shrimp</name>
    <name type="synonym">Litopenaeus vannamei</name>
    <dbReference type="NCBI Taxonomy" id="6689"/>
    <lineage>
        <taxon>Eukaryota</taxon>
        <taxon>Metazoa</taxon>
        <taxon>Ecdysozoa</taxon>
        <taxon>Arthropoda</taxon>
        <taxon>Crustacea</taxon>
        <taxon>Multicrustacea</taxon>
        <taxon>Malacostraca</taxon>
        <taxon>Eumalacostraca</taxon>
        <taxon>Eucarida</taxon>
        <taxon>Decapoda</taxon>
        <taxon>Dendrobranchiata</taxon>
        <taxon>Penaeoidea</taxon>
        <taxon>Penaeidae</taxon>
        <taxon>Penaeus</taxon>
    </lineage>
</organism>
<protein>
    <submittedName>
        <fullName evidence="2">Putative TELO2-interacting protein 2</fullName>
    </submittedName>
</protein>
<dbReference type="GO" id="GO:0110078">
    <property type="term" value="C:TTT Hsp90 cochaperone complex"/>
    <property type="evidence" value="ECO:0007669"/>
    <property type="project" value="InterPro"/>
</dbReference>
<dbReference type="AlphaFoldDB" id="A0A423SNL3"/>
<comment type="similarity">
    <text evidence="1">Belongs to the TTI2 family.</text>
</comment>